<dbReference type="InterPro" id="IPR050534">
    <property type="entry name" value="Coronavir_polyprotein_1ab"/>
</dbReference>
<dbReference type="EMBL" id="JADGJW010000113">
    <property type="protein sequence ID" value="KAJ3223895.1"/>
    <property type="molecule type" value="Genomic_DNA"/>
</dbReference>
<evidence type="ECO:0000256" key="7">
    <source>
        <dbReference type="ARBA" id="ARBA00022801"/>
    </source>
</evidence>
<keyword evidence="13" id="KW-1185">Reference proteome</keyword>
<dbReference type="Pfam" id="PF13086">
    <property type="entry name" value="AAA_11"/>
    <property type="match status" value="2"/>
</dbReference>
<evidence type="ECO:0000256" key="8">
    <source>
        <dbReference type="ARBA" id="ARBA00022806"/>
    </source>
</evidence>
<evidence type="ECO:0000256" key="4">
    <source>
        <dbReference type="ARBA" id="ARBA00012551"/>
    </source>
</evidence>
<evidence type="ECO:0000256" key="5">
    <source>
        <dbReference type="ARBA" id="ARBA00022490"/>
    </source>
</evidence>
<dbReference type="GO" id="GO:0005737">
    <property type="term" value="C:cytoplasm"/>
    <property type="evidence" value="ECO:0007669"/>
    <property type="project" value="UniProtKB-SubCell"/>
</dbReference>
<keyword evidence="9" id="KW-0067">ATP-binding</keyword>
<evidence type="ECO:0000256" key="10">
    <source>
        <dbReference type="ARBA" id="ARBA00023242"/>
    </source>
</evidence>
<evidence type="ECO:0000256" key="6">
    <source>
        <dbReference type="ARBA" id="ARBA00022741"/>
    </source>
</evidence>
<reference evidence="12" key="1">
    <citation type="submission" date="2020-05" db="EMBL/GenBank/DDBJ databases">
        <title>Phylogenomic resolution of chytrid fungi.</title>
        <authorList>
            <person name="Stajich J.E."/>
            <person name="Amses K."/>
            <person name="Simmons R."/>
            <person name="Seto K."/>
            <person name="Myers J."/>
            <person name="Bonds A."/>
            <person name="Quandt C.A."/>
            <person name="Barry K."/>
            <person name="Liu P."/>
            <person name="Grigoriev I."/>
            <person name="Longcore J.E."/>
            <person name="James T.Y."/>
        </authorList>
    </citation>
    <scope>NUCLEOTIDE SEQUENCE</scope>
    <source>
        <strain evidence="12">JEL0476</strain>
    </source>
</reference>
<proteinExistence type="inferred from homology"/>
<dbReference type="GO" id="GO:0003677">
    <property type="term" value="F:DNA binding"/>
    <property type="evidence" value="ECO:0007669"/>
    <property type="project" value="InterPro"/>
</dbReference>
<accession>A0AAD5XXI6</accession>
<organism evidence="12 13">
    <name type="scientific">Clydaea vesicula</name>
    <dbReference type="NCBI Taxonomy" id="447962"/>
    <lineage>
        <taxon>Eukaryota</taxon>
        <taxon>Fungi</taxon>
        <taxon>Fungi incertae sedis</taxon>
        <taxon>Chytridiomycota</taxon>
        <taxon>Chytridiomycota incertae sedis</taxon>
        <taxon>Chytridiomycetes</taxon>
        <taxon>Lobulomycetales</taxon>
        <taxon>Lobulomycetaceae</taxon>
        <taxon>Clydaea</taxon>
    </lineage>
</organism>
<dbReference type="SMART" id="SM00382">
    <property type="entry name" value="AAA"/>
    <property type="match status" value="1"/>
</dbReference>
<gene>
    <name evidence="12" type="ORF">HK099_000556</name>
</gene>
<evidence type="ECO:0000259" key="11">
    <source>
        <dbReference type="SMART" id="SM00382"/>
    </source>
</evidence>
<evidence type="ECO:0000313" key="12">
    <source>
        <dbReference type="EMBL" id="KAJ3223895.1"/>
    </source>
</evidence>
<dbReference type="InterPro" id="IPR047187">
    <property type="entry name" value="SF1_C_Upf1"/>
</dbReference>
<evidence type="ECO:0000256" key="1">
    <source>
        <dbReference type="ARBA" id="ARBA00004123"/>
    </source>
</evidence>
<keyword evidence="7" id="KW-0378">Hydrolase</keyword>
<dbReference type="Pfam" id="PF21138">
    <property type="entry name" value="SMUBP-2_HCS1_1B"/>
    <property type="match status" value="1"/>
</dbReference>
<dbReference type="GO" id="GO:0005694">
    <property type="term" value="C:chromosome"/>
    <property type="evidence" value="ECO:0007669"/>
    <property type="project" value="UniProtKB-ARBA"/>
</dbReference>
<dbReference type="GO" id="GO:0016787">
    <property type="term" value="F:hydrolase activity"/>
    <property type="evidence" value="ECO:0007669"/>
    <property type="project" value="UniProtKB-KW"/>
</dbReference>
<dbReference type="CDD" id="cd18808">
    <property type="entry name" value="SF1_C_Upf1"/>
    <property type="match status" value="1"/>
</dbReference>
<dbReference type="GO" id="GO:0043139">
    <property type="term" value="F:5'-3' DNA helicase activity"/>
    <property type="evidence" value="ECO:0007669"/>
    <property type="project" value="TreeGrafter"/>
</dbReference>
<dbReference type="InterPro" id="IPR027417">
    <property type="entry name" value="P-loop_NTPase"/>
</dbReference>
<dbReference type="InterPro" id="IPR048761">
    <property type="entry name" value="SMUBP-2_HCS1_1B"/>
</dbReference>
<dbReference type="Proteomes" id="UP001211065">
    <property type="component" value="Unassembled WGS sequence"/>
</dbReference>
<dbReference type="FunFam" id="3.40.50.300:FF:000326">
    <property type="entry name" value="P-loop containing nucleoside triphosphate hydrolase"/>
    <property type="match status" value="1"/>
</dbReference>
<keyword evidence="5" id="KW-0963">Cytoplasm</keyword>
<feature type="domain" description="AAA+ ATPase" evidence="11">
    <location>
        <begin position="205"/>
        <end position="390"/>
    </location>
</feature>
<dbReference type="Pfam" id="PF13087">
    <property type="entry name" value="AAA_12"/>
    <property type="match status" value="1"/>
</dbReference>
<evidence type="ECO:0000313" key="13">
    <source>
        <dbReference type="Proteomes" id="UP001211065"/>
    </source>
</evidence>
<dbReference type="Gene3D" id="3.40.50.300">
    <property type="entry name" value="P-loop containing nucleotide triphosphate hydrolases"/>
    <property type="match status" value="3"/>
</dbReference>
<comment type="caution">
    <text evidence="12">The sequence shown here is derived from an EMBL/GenBank/DDBJ whole genome shotgun (WGS) entry which is preliminary data.</text>
</comment>
<dbReference type="GO" id="GO:0005524">
    <property type="term" value="F:ATP binding"/>
    <property type="evidence" value="ECO:0007669"/>
    <property type="project" value="UniProtKB-KW"/>
</dbReference>
<dbReference type="PANTHER" id="PTHR43788">
    <property type="entry name" value="DNA2/NAM7 HELICASE FAMILY MEMBER"/>
    <property type="match status" value="1"/>
</dbReference>
<dbReference type="AlphaFoldDB" id="A0AAD5XXI6"/>
<dbReference type="InterPro" id="IPR003593">
    <property type="entry name" value="AAA+_ATPase"/>
</dbReference>
<evidence type="ECO:0000256" key="3">
    <source>
        <dbReference type="ARBA" id="ARBA00007913"/>
    </source>
</evidence>
<evidence type="ECO:0000256" key="2">
    <source>
        <dbReference type="ARBA" id="ARBA00004496"/>
    </source>
</evidence>
<protein>
    <recommendedName>
        <fullName evidence="4">DNA helicase</fullName>
        <ecNumber evidence="4">3.6.4.12</ecNumber>
    </recommendedName>
</protein>
<name>A0AAD5XXI6_9FUNG</name>
<dbReference type="InterPro" id="IPR041677">
    <property type="entry name" value="DNA2/NAM7_AAA_11"/>
</dbReference>
<evidence type="ECO:0000256" key="9">
    <source>
        <dbReference type="ARBA" id="ARBA00022840"/>
    </source>
</evidence>
<dbReference type="NCBIfam" id="TIGR00376">
    <property type="entry name" value="IGHMBP2 family helicase"/>
    <property type="match status" value="1"/>
</dbReference>
<dbReference type="PANTHER" id="PTHR43788:SF8">
    <property type="entry name" value="DNA-BINDING PROTEIN SMUBP-2"/>
    <property type="match status" value="1"/>
</dbReference>
<dbReference type="GO" id="GO:0005634">
    <property type="term" value="C:nucleus"/>
    <property type="evidence" value="ECO:0007669"/>
    <property type="project" value="UniProtKB-SubCell"/>
</dbReference>
<keyword evidence="10" id="KW-0539">Nucleus</keyword>
<comment type="subcellular location">
    <subcellularLocation>
        <location evidence="2">Cytoplasm</location>
    </subcellularLocation>
    <subcellularLocation>
        <location evidence="1">Nucleus</location>
    </subcellularLocation>
</comment>
<comment type="similarity">
    <text evidence="3">Belongs to the DNA2/NAM7 helicase family.</text>
</comment>
<dbReference type="SUPFAM" id="SSF52540">
    <property type="entry name" value="P-loop containing nucleoside triphosphate hydrolases"/>
    <property type="match status" value="1"/>
</dbReference>
<sequence length="628" mass="70582">MDIKEWVEKQRSLINLERETEMEEVKLLNSNFPPSELARKGVAILGLYVAGIRMGLGGKYLVELTAGPGVENIKPHKLKVGDIVSISEVTKKDKVSTVSNDDSGFKISGLIYQIREGKIVLSFKDAVPDELQEKISIFKISNQVTYERIFDTLNKILLKNEDSLTRCLFNFRKPNFCKKNIESLKFFNHRLNPSQKIAIEFALNAEDVALIHGPPGTGKTQCCLEIIQQLCKRGERVLVCGPSNISVDNLECRVKTCDEGKIANDVRNDVEKALKGVSKCKNRKDRRLLYDEIKIFRKELKERERKVVDNLLKGSQVILSTLSGASNKKLLELVKDVGPFDTVLIDEASQALEVECWIPILNSKKLILAGDHLQLPPTIKSRKNEVNNSNYNIEESLEFTLFDRLLKIHGTGIKRMLDTQYRSNEKIMKFSSKTLYDDKLKADISVKNRILTDSQTVTPNDDTTIPLLYIDTMGEMRESEENTSTNNFSIAGSKLNTGEAELVVKHIKSLVDAGVALGDIAVISPYSAQVNLLTLTLRPLYNDSKELEIGTVDGFQGREKSCIILSLVRSNENGEVGFLSDERRLNVAITRAKAHLCIIGDSETLTRSGGYLKRFVEFLEEEGEVRYC</sequence>
<dbReference type="InterPro" id="IPR041679">
    <property type="entry name" value="DNA2/NAM7-like_C"/>
</dbReference>
<dbReference type="EC" id="3.6.4.12" evidence="4"/>
<dbReference type="GO" id="GO:0003723">
    <property type="term" value="F:RNA binding"/>
    <property type="evidence" value="ECO:0007669"/>
    <property type="project" value="InterPro"/>
</dbReference>
<keyword evidence="6" id="KW-0547">Nucleotide-binding</keyword>
<keyword evidence="8" id="KW-0347">Helicase</keyword>
<dbReference type="InterPro" id="IPR004483">
    <property type="entry name" value="SMUBP-2/Hcs1-like"/>
</dbReference>